<evidence type="ECO:0000313" key="2">
    <source>
        <dbReference type="Proteomes" id="UP000469558"/>
    </source>
</evidence>
<organism evidence="1 2">
    <name type="scientific">Lachnellula suecica</name>
    <dbReference type="NCBI Taxonomy" id="602035"/>
    <lineage>
        <taxon>Eukaryota</taxon>
        <taxon>Fungi</taxon>
        <taxon>Dikarya</taxon>
        <taxon>Ascomycota</taxon>
        <taxon>Pezizomycotina</taxon>
        <taxon>Leotiomycetes</taxon>
        <taxon>Helotiales</taxon>
        <taxon>Lachnaceae</taxon>
        <taxon>Lachnellula</taxon>
    </lineage>
</organism>
<dbReference type="PANTHER" id="PTHR47332">
    <property type="entry name" value="SET DOMAIN-CONTAINING PROTEIN 5"/>
    <property type="match status" value="1"/>
</dbReference>
<dbReference type="PANTHER" id="PTHR47332:SF6">
    <property type="entry name" value="SET DOMAIN-CONTAINING PROTEIN"/>
    <property type="match status" value="1"/>
</dbReference>
<dbReference type="InterPro" id="IPR053185">
    <property type="entry name" value="SET_domain_protein"/>
</dbReference>
<gene>
    <name evidence="1" type="ORF">LSUE1_G000093</name>
</gene>
<accession>A0A8T9CIA0</accession>
<dbReference type="OrthoDB" id="1028014at2759"/>
<dbReference type="EMBL" id="QGMK01000001">
    <property type="protein sequence ID" value="TVY85575.1"/>
    <property type="molecule type" value="Genomic_DNA"/>
</dbReference>
<evidence type="ECO:0000313" key="1">
    <source>
        <dbReference type="EMBL" id="TVY85575.1"/>
    </source>
</evidence>
<reference evidence="1 2" key="1">
    <citation type="submission" date="2018-05" db="EMBL/GenBank/DDBJ databases">
        <title>Genome sequencing and assembly of the regulated plant pathogen Lachnellula willkommii and related sister species for the development of diagnostic species identification markers.</title>
        <authorList>
            <person name="Giroux E."/>
            <person name="Bilodeau G."/>
        </authorList>
    </citation>
    <scope>NUCLEOTIDE SEQUENCE [LARGE SCALE GENOMIC DNA]</scope>
    <source>
        <strain evidence="1 2">CBS 268.59</strain>
    </source>
</reference>
<dbReference type="Proteomes" id="UP000469558">
    <property type="component" value="Unassembled WGS sequence"/>
</dbReference>
<dbReference type="InterPro" id="IPR046341">
    <property type="entry name" value="SET_dom_sf"/>
</dbReference>
<keyword evidence="2" id="KW-1185">Reference proteome</keyword>
<sequence>MIAGHFGGNRVQDIVRTNAFGTMFGGEEKLRIVKLPSIQRLNHDCRPKQVMLLLEKKRKGANWFAVRASHLIPRLSLSKSMLPDPYIQEKSRRFLVDIDEKKPFAERQKHIHAHWGFHCMCSDCSISENRQNISEERISRIKDMRKSLLGFSSKASKGSCRQMAQELIHLYKEGRLHSVMAEGEPLEVLFPIQAHFAS</sequence>
<comment type="caution">
    <text evidence="1">The sequence shown here is derived from an EMBL/GenBank/DDBJ whole genome shotgun (WGS) entry which is preliminary data.</text>
</comment>
<name>A0A8T9CIA0_9HELO</name>
<dbReference type="Gene3D" id="2.170.270.10">
    <property type="entry name" value="SET domain"/>
    <property type="match status" value="1"/>
</dbReference>
<dbReference type="AlphaFoldDB" id="A0A8T9CIA0"/>
<evidence type="ECO:0008006" key="3">
    <source>
        <dbReference type="Google" id="ProtNLM"/>
    </source>
</evidence>
<protein>
    <recommendedName>
        <fullName evidence="3">SET domain-containing protein</fullName>
    </recommendedName>
</protein>
<proteinExistence type="predicted"/>